<dbReference type="Gene3D" id="2.40.128.130">
    <property type="entry name" value="Autotransporter beta-domain"/>
    <property type="match status" value="1"/>
</dbReference>
<dbReference type="OrthoDB" id="16673at2"/>
<name>A0A173DZH6_9CHLA</name>
<feature type="signal peptide" evidence="11">
    <location>
        <begin position="1"/>
        <end position="24"/>
    </location>
</feature>
<dbReference type="InterPro" id="IPR011427">
    <property type="entry name" value="Polymorphic_membr_middle"/>
</dbReference>
<keyword evidence="10" id="KW-0998">Cell outer membrane</keyword>
<dbReference type="AlphaFoldDB" id="A0A173DZH6"/>
<comment type="subcellular location">
    <subcellularLocation>
        <location evidence="2">Cell outer membrane</location>
        <topology evidence="2">Peripheral membrane protein</topology>
        <orientation evidence="2">Extracellular side</orientation>
    </subcellularLocation>
    <subcellularLocation>
        <location evidence="1">Secreted</location>
        <location evidence="1">Cell wall</location>
    </subcellularLocation>
</comment>
<evidence type="ECO:0000256" key="4">
    <source>
        <dbReference type="ARBA" id="ARBA00022452"/>
    </source>
</evidence>
<dbReference type="RefSeq" id="WP_021828145.1">
    <property type="nucleotide sequence ID" value="NZ_CP015840.1"/>
</dbReference>
<evidence type="ECO:0000256" key="11">
    <source>
        <dbReference type="SAM" id="SignalP"/>
    </source>
</evidence>
<keyword evidence="6" id="KW-0964">Secreted</keyword>
<keyword evidence="4" id="KW-1134">Transmembrane beta strand</keyword>
<dbReference type="NCBIfam" id="TIGR01376">
    <property type="entry name" value="POMP_repeat"/>
    <property type="match status" value="3"/>
</dbReference>
<dbReference type="Pfam" id="PF07548">
    <property type="entry name" value="ChlamPMP_M"/>
    <property type="match status" value="1"/>
</dbReference>
<evidence type="ECO:0000256" key="7">
    <source>
        <dbReference type="ARBA" id="ARBA00022692"/>
    </source>
</evidence>
<dbReference type="GeneID" id="81478323"/>
<dbReference type="Pfam" id="PF02415">
    <property type="entry name" value="Chlam_PMP"/>
    <property type="match status" value="3"/>
</dbReference>
<evidence type="ECO:0000256" key="2">
    <source>
        <dbReference type="ARBA" id="ARBA00004416"/>
    </source>
</evidence>
<evidence type="ECO:0000259" key="12">
    <source>
        <dbReference type="PROSITE" id="PS51208"/>
    </source>
</evidence>
<dbReference type="Proteomes" id="UP000019147">
    <property type="component" value="Chromosome"/>
</dbReference>
<keyword evidence="5" id="KW-0134">Cell wall</keyword>
<evidence type="ECO:0000256" key="5">
    <source>
        <dbReference type="ARBA" id="ARBA00022512"/>
    </source>
</evidence>
<evidence type="ECO:0000313" key="14">
    <source>
        <dbReference type="Proteomes" id="UP000019147"/>
    </source>
</evidence>
<dbReference type="GO" id="GO:0009279">
    <property type="term" value="C:cell outer membrane"/>
    <property type="evidence" value="ECO:0007669"/>
    <property type="project" value="UniProtKB-SubCell"/>
</dbReference>
<organism evidence="13 14">
    <name type="scientific">Chlamydia gallinacea 08-1274/3</name>
    <dbReference type="NCBI Taxonomy" id="1143323"/>
    <lineage>
        <taxon>Bacteria</taxon>
        <taxon>Pseudomonadati</taxon>
        <taxon>Chlamydiota</taxon>
        <taxon>Chlamydiia</taxon>
        <taxon>Chlamydiales</taxon>
        <taxon>Chlamydiaceae</taxon>
        <taxon>Chlamydia/Chlamydophila group</taxon>
        <taxon>Chlamydia</taxon>
    </lineage>
</organism>
<evidence type="ECO:0000256" key="3">
    <source>
        <dbReference type="ARBA" id="ARBA00007542"/>
    </source>
</evidence>
<dbReference type="InterPro" id="IPR036709">
    <property type="entry name" value="Autotransporte_beta_dom_sf"/>
</dbReference>
<evidence type="ECO:0000313" key="13">
    <source>
        <dbReference type="EMBL" id="ANG66329.1"/>
    </source>
</evidence>
<dbReference type="eggNOG" id="COG3210">
    <property type="taxonomic scope" value="Bacteria"/>
</dbReference>
<dbReference type="KEGG" id="cgz:M787_003265"/>
<evidence type="ECO:0000256" key="10">
    <source>
        <dbReference type="ARBA" id="ARBA00023237"/>
    </source>
</evidence>
<dbReference type="InterPro" id="IPR005546">
    <property type="entry name" value="Autotransporte_beta"/>
</dbReference>
<accession>A0A173DZH6</accession>
<feature type="chain" id="PRO_5008006255" description="Autotransporter domain-containing protein" evidence="11">
    <location>
        <begin position="25"/>
        <end position="935"/>
    </location>
</feature>
<protein>
    <recommendedName>
        <fullName evidence="12">Autotransporter domain-containing protein</fullName>
    </recommendedName>
</protein>
<proteinExistence type="inferred from homology"/>
<dbReference type="SMART" id="SM00869">
    <property type="entry name" value="Autotransporter"/>
    <property type="match status" value="1"/>
</dbReference>
<feature type="domain" description="Autotransporter" evidence="12">
    <location>
        <begin position="657"/>
        <end position="935"/>
    </location>
</feature>
<dbReference type="InterPro" id="IPR003368">
    <property type="entry name" value="POMP_repeat"/>
</dbReference>
<dbReference type="SUPFAM" id="SSF103515">
    <property type="entry name" value="Autotransporter"/>
    <property type="match status" value="1"/>
</dbReference>
<evidence type="ECO:0000256" key="8">
    <source>
        <dbReference type="ARBA" id="ARBA00022729"/>
    </source>
</evidence>
<keyword evidence="7" id="KW-0812">Transmembrane</keyword>
<dbReference type="STRING" id="1143323.M787_003265"/>
<comment type="similarity">
    <text evidence="3">Belongs to the PMP outer membrane protein family.</text>
</comment>
<gene>
    <name evidence="13" type="ORF">M787_003265</name>
</gene>
<sequence length="935" mass="102933">MYSHTLLFSLLTSLTIVCSHNLLASNATISESLTLDNFENFYPSSITQGKLNDTNLDLDISNNNHFYINGQYSQLSTTGGGGITVNNLNITNNPGPIVFQSNQTTGNGGAIYCQNNCTISNNKQVCCFIENMAGTSKNAGAIQAATLNISHNQGPIQFLNNTADNQGGAITTTSDLMISENYGEITFRNNRCLSGGGVGGSIWVNQTATITQNHAPITFANNQGGSRGCIYANTLTISNNDGVIKFTGNYSFSNTRGSGGGAIYCTTNCNIINNRENIIFANNSSLQNAGGIYTKNLTIRDNGPILFLNNSSNWGGAVQNITGSEQVKAMFYLSADYGDIIFNGNLNTGTNKYYRNSLHSTPHLNLQIGARAGYRVAFYDPIENSHPSSSTLIFNPESHHLGTVLFSGATIPNASQQEADYTSYLRNTTNIAHGTLAVEDGACLAIYSLTQDEGFLRLGNKSVIITNPSSASPPSTTNCNLAITKLALNLPSLLKENAQAPKIWIYPIQGSNNTNYSEDNNPTITISGDLTLVNDNNESPYESLDLANSITKVPFLYLCDNTNKKINVSNLNIEAINNMQHYGYQGIWSPYWEEYSTAGGTTLNTANTSHRMLYADWTATQYYIPNPKFQAPLVANSLWGNLYTIRNNTPTHQIFDDEENHFSILSYGSGTNIHQRTRNHIHGFHMISGGYAVNPSSTTISKQKLAFIFAQQFTHIKEKVSHNKITAKNYLAGMQIQLPWLHQKFITTGYLAYNYGDHKLSSKYVSDNKTSQGIFYTHSFLASFDSTLIFFSRKHYDLATFLEAFAFTSTLSQFEETGDHPRTFATQSPLRAFALPIGILIQTKQNSFITPTLWKFSLTYQPLVYKQSPKILTTLIASNGSWISQGSPVSRHTCSIKIDNETQILHNIKMLFNYQGDISSSTFSNYLHIGSRITF</sequence>
<reference evidence="13 14" key="1">
    <citation type="journal article" date="2014" name="Syst. Appl. Microbiol.">
        <title>Evidence for the existence of two new members of the family Chlamydiaceae and proposal of Chlamydia avium sp. nov. and Chlamydia gallinacea sp. nov.</title>
        <authorList>
            <person name="Sachse K."/>
            <person name="Laroucau K."/>
            <person name="Riege K."/>
            <person name="Wehner S."/>
            <person name="Dilcher M."/>
            <person name="Creasy H.H."/>
            <person name="Weidmann M."/>
            <person name="Myers G."/>
            <person name="Vorimore F."/>
            <person name="Vicari N."/>
            <person name="Magnino S."/>
            <person name="Liebler-Tenorio E."/>
            <person name="Ruettger A."/>
            <person name="Bavoil P.M."/>
            <person name="Hufert F.T."/>
            <person name="Rossello-Mora R."/>
            <person name="Marz M."/>
        </authorList>
    </citation>
    <scope>NUCLEOTIDE SEQUENCE [LARGE SCALE GENOMIC DNA]</scope>
    <source>
        <strain evidence="13 14">08-1274/3</strain>
    </source>
</reference>
<evidence type="ECO:0000256" key="9">
    <source>
        <dbReference type="ARBA" id="ARBA00023136"/>
    </source>
</evidence>
<evidence type="ECO:0000256" key="1">
    <source>
        <dbReference type="ARBA" id="ARBA00004191"/>
    </source>
</evidence>
<dbReference type="EMBL" id="CP015840">
    <property type="protein sequence ID" value="ANG66329.1"/>
    <property type="molecule type" value="Genomic_DNA"/>
</dbReference>
<keyword evidence="8 11" id="KW-0732">Signal</keyword>
<evidence type="ECO:0000256" key="6">
    <source>
        <dbReference type="ARBA" id="ARBA00022525"/>
    </source>
</evidence>
<dbReference type="PROSITE" id="PS51208">
    <property type="entry name" value="AUTOTRANSPORTER"/>
    <property type="match status" value="1"/>
</dbReference>
<keyword evidence="9" id="KW-0472">Membrane</keyword>